<sequence>MEQTVTNSPPPRFCHYVTIVHKNSPPPPPPPPSKKINLKLKELAHLQDRIALPSDPVVV</sequence>
<dbReference type="AlphaFoldDB" id="A0A8S4A187"/>
<comment type="caution">
    <text evidence="1">The sequence shown here is derived from an EMBL/GenBank/DDBJ whole genome shotgun (WGS) entry which is preliminary data.</text>
</comment>
<evidence type="ECO:0000313" key="1">
    <source>
        <dbReference type="EMBL" id="CAG5133715.1"/>
    </source>
</evidence>
<organism evidence="1 2">
    <name type="scientific">Candidula unifasciata</name>
    <dbReference type="NCBI Taxonomy" id="100452"/>
    <lineage>
        <taxon>Eukaryota</taxon>
        <taxon>Metazoa</taxon>
        <taxon>Spiralia</taxon>
        <taxon>Lophotrochozoa</taxon>
        <taxon>Mollusca</taxon>
        <taxon>Gastropoda</taxon>
        <taxon>Heterobranchia</taxon>
        <taxon>Euthyneura</taxon>
        <taxon>Panpulmonata</taxon>
        <taxon>Eupulmonata</taxon>
        <taxon>Stylommatophora</taxon>
        <taxon>Helicina</taxon>
        <taxon>Helicoidea</taxon>
        <taxon>Geomitridae</taxon>
        <taxon>Candidula</taxon>
    </lineage>
</organism>
<name>A0A8S4A187_9EUPU</name>
<keyword evidence="2" id="KW-1185">Reference proteome</keyword>
<dbReference type="EMBL" id="CAJHNH020006423">
    <property type="protein sequence ID" value="CAG5133715.1"/>
    <property type="molecule type" value="Genomic_DNA"/>
</dbReference>
<feature type="non-terminal residue" evidence="1">
    <location>
        <position position="59"/>
    </location>
</feature>
<dbReference type="Proteomes" id="UP000678393">
    <property type="component" value="Unassembled WGS sequence"/>
</dbReference>
<gene>
    <name evidence="1" type="ORF">CUNI_LOCUS19273</name>
</gene>
<accession>A0A8S4A187</accession>
<evidence type="ECO:0000313" key="2">
    <source>
        <dbReference type="Proteomes" id="UP000678393"/>
    </source>
</evidence>
<protein>
    <submittedName>
        <fullName evidence="1">Uncharacterized protein</fullName>
    </submittedName>
</protein>
<proteinExistence type="predicted"/>
<feature type="non-terminal residue" evidence="1">
    <location>
        <position position="1"/>
    </location>
</feature>
<reference evidence="1" key="1">
    <citation type="submission" date="2021-04" db="EMBL/GenBank/DDBJ databases">
        <authorList>
            <consortium name="Molecular Ecology Group"/>
        </authorList>
    </citation>
    <scope>NUCLEOTIDE SEQUENCE</scope>
</reference>